<dbReference type="InterPro" id="IPR013424">
    <property type="entry name" value="Ice-binding_C"/>
</dbReference>
<feature type="domain" description="Ice-binding protein C-terminal" evidence="2">
    <location>
        <begin position="228"/>
        <end position="250"/>
    </location>
</feature>
<protein>
    <submittedName>
        <fullName evidence="3">PEP-CTERM sorting domain-containing protein</fullName>
    </submittedName>
</protein>
<dbReference type="AlphaFoldDB" id="A0A851GG38"/>
<name>A0A851GG38_9BACT</name>
<keyword evidence="1" id="KW-0732">Signal</keyword>
<reference evidence="3 4" key="1">
    <citation type="submission" date="2020-07" db="EMBL/GenBank/DDBJ databases">
        <title>Roseicoccus Jingziensis gen. nov., sp. nov., isolated from coastal seawater.</title>
        <authorList>
            <person name="Feng X."/>
        </authorList>
    </citation>
    <scope>NUCLEOTIDE SEQUENCE [LARGE SCALE GENOMIC DNA]</scope>
    <source>
        <strain evidence="3 4">N1E253</strain>
    </source>
</reference>
<comment type="caution">
    <text evidence="3">The sequence shown here is derived from an EMBL/GenBank/DDBJ whole genome shotgun (WGS) entry which is preliminary data.</text>
</comment>
<organism evidence="3 4">
    <name type="scientific">Oceaniferula marina</name>
    <dbReference type="NCBI Taxonomy" id="2748318"/>
    <lineage>
        <taxon>Bacteria</taxon>
        <taxon>Pseudomonadati</taxon>
        <taxon>Verrucomicrobiota</taxon>
        <taxon>Verrucomicrobiia</taxon>
        <taxon>Verrucomicrobiales</taxon>
        <taxon>Verrucomicrobiaceae</taxon>
        <taxon>Oceaniferula</taxon>
    </lineage>
</organism>
<gene>
    <name evidence="3" type="ORF">HW115_00770</name>
</gene>
<dbReference type="NCBIfam" id="TIGR02595">
    <property type="entry name" value="PEP_CTERM"/>
    <property type="match status" value="1"/>
</dbReference>
<dbReference type="Proteomes" id="UP000557872">
    <property type="component" value="Unassembled WGS sequence"/>
</dbReference>
<evidence type="ECO:0000313" key="4">
    <source>
        <dbReference type="Proteomes" id="UP000557872"/>
    </source>
</evidence>
<accession>A0A851GG38</accession>
<proteinExistence type="predicted"/>
<dbReference type="EMBL" id="JACBAZ010000001">
    <property type="protein sequence ID" value="NWK54127.1"/>
    <property type="molecule type" value="Genomic_DNA"/>
</dbReference>
<evidence type="ECO:0000259" key="2">
    <source>
        <dbReference type="Pfam" id="PF07589"/>
    </source>
</evidence>
<evidence type="ECO:0000256" key="1">
    <source>
        <dbReference type="SAM" id="SignalP"/>
    </source>
</evidence>
<feature type="signal peptide" evidence="1">
    <location>
        <begin position="1"/>
        <end position="19"/>
    </location>
</feature>
<sequence length="251" mass="26394">MKWKYTMAAVAATTLTASAAQVTIGGASSTDVDNWTTNDTAFVDPSPGPSNGGLAFDWADVTTNTVTVDSANNEFDYDYQASSGHTIGHGFLLNQTFDLSLTTNGIEGMTIDFDFESTTHRNWSPLIVVDGVMYRWNHSNNSFNGASAITIGNATLNAANTTWGQLVDSVTNSNWGGTRLNATNPDITATSGIVQFGFIQWGASSSGSANAQGSLTVDNVAYGITYTAVPEPSSAALVGLGGLALILRRRK</sequence>
<feature type="chain" id="PRO_5032697576" evidence="1">
    <location>
        <begin position="20"/>
        <end position="251"/>
    </location>
</feature>
<dbReference type="Pfam" id="PF07589">
    <property type="entry name" value="PEP-CTERM"/>
    <property type="match status" value="1"/>
</dbReference>
<dbReference type="RefSeq" id="WP_178930671.1">
    <property type="nucleotide sequence ID" value="NZ_JACBAZ010000001.1"/>
</dbReference>
<keyword evidence="4" id="KW-1185">Reference proteome</keyword>
<evidence type="ECO:0000313" key="3">
    <source>
        <dbReference type="EMBL" id="NWK54127.1"/>
    </source>
</evidence>